<dbReference type="GO" id="GO:0030145">
    <property type="term" value="F:manganese ion binding"/>
    <property type="evidence" value="ECO:0007669"/>
    <property type="project" value="UniProtKB-UniRule"/>
</dbReference>
<dbReference type="Proteomes" id="UP000823933">
    <property type="component" value="Unassembled WGS sequence"/>
</dbReference>
<evidence type="ECO:0000256" key="11">
    <source>
        <dbReference type="ARBA" id="ARBA00022759"/>
    </source>
</evidence>
<keyword evidence="8 14" id="KW-0963">Cytoplasm</keyword>
<evidence type="ECO:0000256" key="9">
    <source>
        <dbReference type="ARBA" id="ARBA00022722"/>
    </source>
</evidence>
<dbReference type="GO" id="GO:0004523">
    <property type="term" value="F:RNA-DNA hybrid ribonuclease activity"/>
    <property type="evidence" value="ECO:0007669"/>
    <property type="project" value="UniProtKB-UniRule"/>
</dbReference>
<evidence type="ECO:0000256" key="2">
    <source>
        <dbReference type="ARBA" id="ARBA00001946"/>
    </source>
</evidence>
<evidence type="ECO:0000259" key="17">
    <source>
        <dbReference type="PROSITE" id="PS51975"/>
    </source>
</evidence>
<comment type="function">
    <text evidence="3 14 16">Endonuclease that specifically degrades the RNA of RNA-DNA hybrids.</text>
</comment>
<comment type="cofactor">
    <cofactor evidence="14 15">
        <name>Mn(2+)</name>
        <dbReference type="ChEBI" id="CHEBI:29035"/>
    </cofactor>
    <cofactor evidence="14 15">
        <name>Mg(2+)</name>
        <dbReference type="ChEBI" id="CHEBI:18420"/>
    </cofactor>
    <text evidence="14 15">Manganese or magnesium. Binds 1 divalent metal ion per monomer in the absence of substrate. May bind a second metal ion after substrate binding.</text>
</comment>
<evidence type="ECO:0000256" key="8">
    <source>
        <dbReference type="ARBA" id="ARBA00022490"/>
    </source>
</evidence>
<comment type="subcellular location">
    <subcellularLocation>
        <location evidence="4 14">Cytoplasm</location>
    </subcellularLocation>
</comment>
<evidence type="ECO:0000313" key="19">
    <source>
        <dbReference type="Proteomes" id="UP000823933"/>
    </source>
</evidence>
<evidence type="ECO:0000313" key="18">
    <source>
        <dbReference type="EMBL" id="HIW09088.1"/>
    </source>
</evidence>
<dbReference type="HAMAP" id="MF_00052_B">
    <property type="entry name" value="RNase_HII_B"/>
    <property type="match status" value="1"/>
</dbReference>
<feature type="domain" description="RNase H type-2" evidence="17">
    <location>
        <begin position="25"/>
        <end position="214"/>
    </location>
</feature>
<comment type="catalytic activity">
    <reaction evidence="1 14 15 16">
        <text>Endonucleolytic cleavage to 5'-phosphomonoester.</text>
        <dbReference type="EC" id="3.1.26.4"/>
    </reaction>
</comment>
<gene>
    <name evidence="14 18" type="primary">rnhB</name>
    <name evidence="18" type="ORF">H9890_06795</name>
</gene>
<dbReference type="AlphaFoldDB" id="A0A9D1QAT7"/>
<dbReference type="EMBL" id="DXHQ01000078">
    <property type="protein sequence ID" value="HIW09088.1"/>
    <property type="molecule type" value="Genomic_DNA"/>
</dbReference>
<dbReference type="GO" id="GO:0032299">
    <property type="term" value="C:ribonuclease H2 complex"/>
    <property type="evidence" value="ECO:0007669"/>
    <property type="project" value="TreeGrafter"/>
</dbReference>
<dbReference type="PANTHER" id="PTHR10954">
    <property type="entry name" value="RIBONUCLEASE H2 SUBUNIT A"/>
    <property type="match status" value="1"/>
</dbReference>
<evidence type="ECO:0000256" key="14">
    <source>
        <dbReference type="HAMAP-Rule" id="MF_00052"/>
    </source>
</evidence>
<organism evidence="18 19">
    <name type="scientific">Candidatus Faecalibacterium intestinigallinarum</name>
    <dbReference type="NCBI Taxonomy" id="2838581"/>
    <lineage>
        <taxon>Bacteria</taxon>
        <taxon>Bacillati</taxon>
        <taxon>Bacillota</taxon>
        <taxon>Clostridia</taxon>
        <taxon>Eubacteriales</taxon>
        <taxon>Oscillospiraceae</taxon>
        <taxon>Faecalibacterium</taxon>
    </lineage>
</organism>
<dbReference type="Pfam" id="PF01351">
    <property type="entry name" value="RNase_HII"/>
    <property type="match status" value="1"/>
</dbReference>
<dbReference type="GO" id="GO:0003723">
    <property type="term" value="F:RNA binding"/>
    <property type="evidence" value="ECO:0007669"/>
    <property type="project" value="UniProtKB-UniRule"/>
</dbReference>
<evidence type="ECO:0000256" key="15">
    <source>
        <dbReference type="PROSITE-ProRule" id="PRU01319"/>
    </source>
</evidence>
<dbReference type="GO" id="GO:0006298">
    <property type="term" value="P:mismatch repair"/>
    <property type="evidence" value="ECO:0007669"/>
    <property type="project" value="TreeGrafter"/>
</dbReference>
<evidence type="ECO:0000256" key="6">
    <source>
        <dbReference type="ARBA" id="ARBA00012180"/>
    </source>
</evidence>
<evidence type="ECO:0000256" key="13">
    <source>
        <dbReference type="ARBA" id="ARBA00023211"/>
    </source>
</evidence>
<evidence type="ECO:0000256" key="7">
    <source>
        <dbReference type="ARBA" id="ARBA00019179"/>
    </source>
</evidence>
<dbReference type="PANTHER" id="PTHR10954:SF18">
    <property type="entry name" value="RIBONUCLEASE HII"/>
    <property type="match status" value="1"/>
</dbReference>
<keyword evidence="11 14" id="KW-0255">Endonuclease</keyword>
<accession>A0A9D1QAT7</accession>
<dbReference type="FunFam" id="3.30.420.10:FF:000006">
    <property type="entry name" value="Ribonuclease HII"/>
    <property type="match status" value="1"/>
</dbReference>
<comment type="similarity">
    <text evidence="5 14 16">Belongs to the RNase HII family.</text>
</comment>
<protein>
    <recommendedName>
        <fullName evidence="7 14">Ribonuclease HII</fullName>
        <shortName evidence="14">RNase HII</shortName>
        <ecNumber evidence="6 14">3.1.26.4</ecNumber>
    </recommendedName>
</protein>
<keyword evidence="10 14" id="KW-0479">Metal-binding</keyword>
<dbReference type="InterPro" id="IPR024567">
    <property type="entry name" value="RNase_HII/HIII_dom"/>
</dbReference>
<evidence type="ECO:0000256" key="12">
    <source>
        <dbReference type="ARBA" id="ARBA00022801"/>
    </source>
</evidence>
<evidence type="ECO:0000256" key="4">
    <source>
        <dbReference type="ARBA" id="ARBA00004496"/>
    </source>
</evidence>
<feature type="binding site" evidence="14 15">
    <location>
        <position position="32"/>
    </location>
    <ligand>
        <name>a divalent metal cation</name>
        <dbReference type="ChEBI" id="CHEBI:60240"/>
    </ligand>
</feature>
<dbReference type="CDD" id="cd07182">
    <property type="entry name" value="RNase_HII_bacteria_HII_like"/>
    <property type="match status" value="1"/>
</dbReference>
<dbReference type="Gene3D" id="3.30.420.10">
    <property type="entry name" value="Ribonuclease H-like superfamily/Ribonuclease H"/>
    <property type="match status" value="1"/>
</dbReference>
<dbReference type="GO" id="GO:0043137">
    <property type="term" value="P:DNA replication, removal of RNA primer"/>
    <property type="evidence" value="ECO:0007669"/>
    <property type="project" value="TreeGrafter"/>
</dbReference>
<name>A0A9D1QAT7_9FIRM</name>
<dbReference type="InterPro" id="IPR022898">
    <property type="entry name" value="RNase_HII"/>
</dbReference>
<keyword evidence="12 14" id="KW-0378">Hydrolase</keyword>
<dbReference type="SUPFAM" id="SSF53098">
    <property type="entry name" value="Ribonuclease H-like"/>
    <property type="match status" value="1"/>
</dbReference>
<evidence type="ECO:0000256" key="3">
    <source>
        <dbReference type="ARBA" id="ARBA00004065"/>
    </source>
</evidence>
<proteinExistence type="inferred from homology"/>
<feature type="binding site" evidence="14 15">
    <location>
        <position position="31"/>
    </location>
    <ligand>
        <name>a divalent metal cation</name>
        <dbReference type="ChEBI" id="CHEBI:60240"/>
    </ligand>
</feature>
<dbReference type="NCBIfam" id="NF000596">
    <property type="entry name" value="PRK00015.1-4"/>
    <property type="match status" value="1"/>
</dbReference>
<dbReference type="InterPro" id="IPR012337">
    <property type="entry name" value="RNaseH-like_sf"/>
</dbReference>
<reference evidence="18" key="1">
    <citation type="journal article" date="2021" name="PeerJ">
        <title>Extensive microbial diversity within the chicken gut microbiome revealed by metagenomics and culture.</title>
        <authorList>
            <person name="Gilroy R."/>
            <person name="Ravi A."/>
            <person name="Getino M."/>
            <person name="Pursley I."/>
            <person name="Horton D.L."/>
            <person name="Alikhan N.F."/>
            <person name="Baker D."/>
            <person name="Gharbi K."/>
            <person name="Hall N."/>
            <person name="Watson M."/>
            <person name="Adriaenssens E.M."/>
            <person name="Foster-Nyarko E."/>
            <person name="Jarju S."/>
            <person name="Secka A."/>
            <person name="Antonio M."/>
            <person name="Oren A."/>
            <person name="Chaudhuri R.R."/>
            <person name="La Ragione R."/>
            <person name="Hildebrand F."/>
            <person name="Pallen M.J."/>
        </authorList>
    </citation>
    <scope>NUCLEOTIDE SEQUENCE</scope>
    <source>
        <strain evidence="18">ChiHcolR34-3080</strain>
    </source>
</reference>
<evidence type="ECO:0000256" key="1">
    <source>
        <dbReference type="ARBA" id="ARBA00000077"/>
    </source>
</evidence>
<sequence length="214" mass="23916">MKRLSDEEISRPLYAYDDAVRAENGCFAGVDEAGRGPLCGPVCVAACILDPEKPVYGINDSKKLSEKKREALFEEIKAKALAYSIIFVGPEVIDRENILHATLGGMRRAVEELEITPHLVLVDGNRCPEGLAMPAQPVVKGDAASASIGAASILAKVSRDRYMLELDRQYPQYQLAKHKGYPTKLHYELIEKYGIQPFYRRSFLKKQGYWPEGR</sequence>
<evidence type="ECO:0000256" key="10">
    <source>
        <dbReference type="ARBA" id="ARBA00022723"/>
    </source>
</evidence>
<dbReference type="GO" id="GO:0005737">
    <property type="term" value="C:cytoplasm"/>
    <property type="evidence" value="ECO:0007669"/>
    <property type="project" value="UniProtKB-SubCell"/>
</dbReference>
<evidence type="ECO:0000256" key="5">
    <source>
        <dbReference type="ARBA" id="ARBA00007383"/>
    </source>
</evidence>
<reference evidence="18" key="2">
    <citation type="submission" date="2021-04" db="EMBL/GenBank/DDBJ databases">
        <authorList>
            <person name="Gilroy R."/>
        </authorList>
    </citation>
    <scope>NUCLEOTIDE SEQUENCE</scope>
    <source>
        <strain evidence="18">ChiHcolR34-3080</strain>
    </source>
</reference>
<comment type="caution">
    <text evidence="18">The sequence shown here is derived from an EMBL/GenBank/DDBJ whole genome shotgun (WGS) entry which is preliminary data.</text>
</comment>
<feature type="binding site" evidence="14 15">
    <location>
        <position position="123"/>
    </location>
    <ligand>
        <name>a divalent metal cation</name>
        <dbReference type="ChEBI" id="CHEBI:60240"/>
    </ligand>
</feature>
<comment type="cofactor">
    <cofactor evidence="2">
        <name>Mg(2+)</name>
        <dbReference type="ChEBI" id="CHEBI:18420"/>
    </cofactor>
</comment>
<keyword evidence="9 14" id="KW-0540">Nuclease</keyword>
<dbReference type="InterPro" id="IPR001352">
    <property type="entry name" value="RNase_HII/HIII"/>
</dbReference>
<dbReference type="EC" id="3.1.26.4" evidence="6 14"/>
<dbReference type="PROSITE" id="PS51975">
    <property type="entry name" value="RNASE_H_2"/>
    <property type="match status" value="1"/>
</dbReference>
<evidence type="ECO:0000256" key="16">
    <source>
        <dbReference type="RuleBase" id="RU003515"/>
    </source>
</evidence>
<keyword evidence="13 14" id="KW-0464">Manganese</keyword>
<dbReference type="InterPro" id="IPR036397">
    <property type="entry name" value="RNaseH_sf"/>
</dbReference>
<dbReference type="NCBIfam" id="NF000595">
    <property type="entry name" value="PRK00015.1-3"/>
    <property type="match status" value="1"/>
</dbReference>